<dbReference type="RefSeq" id="XP_028868333.1">
    <property type="nucleotide sequence ID" value="XM_029012500.1"/>
</dbReference>
<dbReference type="OrthoDB" id="10388223at2759"/>
<proteinExistence type="predicted"/>
<gene>
    <name evidence="1" type="ORF">BOVATA_035830</name>
</gene>
<dbReference type="GeneID" id="39875860"/>
<evidence type="ECO:0000313" key="1">
    <source>
        <dbReference type="EMBL" id="GBE62090.1"/>
    </source>
</evidence>
<organism evidence="1 2">
    <name type="scientific">Babesia ovata</name>
    <dbReference type="NCBI Taxonomy" id="189622"/>
    <lineage>
        <taxon>Eukaryota</taxon>
        <taxon>Sar</taxon>
        <taxon>Alveolata</taxon>
        <taxon>Apicomplexa</taxon>
        <taxon>Aconoidasida</taxon>
        <taxon>Piroplasmida</taxon>
        <taxon>Babesiidae</taxon>
        <taxon>Babesia</taxon>
    </lineage>
</organism>
<dbReference type="VEuPathDB" id="PiroplasmaDB:BOVATA_035830"/>
<dbReference type="AlphaFoldDB" id="A0A2H6KGG3"/>
<accession>A0A2H6KGG3</accession>
<reference evidence="1 2" key="1">
    <citation type="journal article" date="2017" name="BMC Genomics">
        <title>Whole-genome assembly of Babesia ovata and comparative genomics between closely related pathogens.</title>
        <authorList>
            <person name="Yamagishi J."/>
            <person name="Asada M."/>
            <person name="Hakimi H."/>
            <person name="Tanaka T.Q."/>
            <person name="Sugimoto C."/>
            <person name="Kawazu S."/>
        </authorList>
    </citation>
    <scope>NUCLEOTIDE SEQUENCE [LARGE SCALE GENOMIC DNA]</scope>
    <source>
        <strain evidence="1 2">Miyake</strain>
    </source>
</reference>
<dbReference type="EMBL" id="BDSA01000004">
    <property type="protein sequence ID" value="GBE62090.1"/>
    <property type="molecule type" value="Genomic_DNA"/>
</dbReference>
<sequence length="271" mass="30087">MVYDSLTEAPRNLKEGIDWLMALRGKDGEKNLAAMGAAVYKFLADKPVGFMEVPALDELKSISKKFMEKKELRDLPFVRKLLGKFAWKVSKRVSSFHKKFGSIAESDWENVIETRGVKPEDIAADLAKAVYGCARFLAHIKNPDKYESAYSSNATWDASCAKDPEACAVVLVGVAPMLYTGLRSLKDTSLDIVNRHRPSKCAEFRLGCLIKAVGYEEPGCRTSVSGSVIFKAFGAINRRILTIFYDLAGFWAFYGFEKVGDMIVEVPRGTA</sequence>
<name>A0A2H6KGG3_9APIC</name>
<comment type="caution">
    <text evidence="1">The sequence shown here is derived from an EMBL/GenBank/DDBJ whole genome shotgun (WGS) entry which is preliminary data.</text>
</comment>
<protein>
    <submittedName>
        <fullName evidence="1">Uncharacterized protein</fullName>
    </submittedName>
</protein>
<dbReference type="Proteomes" id="UP000236319">
    <property type="component" value="Unassembled WGS sequence"/>
</dbReference>
<evidence type="ECO:0000313" key="2">
    <source>
        <dbReference type="Proteomes" id="UP000236319"/>
    </source>
</evidence>
<keyword evidence="2" id="KW-1185">Reference proteome</keyword>